<dbReference type="RefSeq" id="XP_001645174.1">
    <property type="nucleotide sequence ID" value="XM_001645124.1"/>
</dbReference>
<evidence type="ECO:0000313" key="7">
    <source>
        <dbReference type="Proteomes" id="UP000000267"/>
    </source>
</evidence>
<gene>
    <name evidence="6" type="ORF">Kpol_1062p24</name>
</gene>
<keyword evidence="4" id="KW-0446">Lipid-binding</keyword>
<keyword evidence="3" id="KW-0333">Golgi apparatus</keyword>
<comment type="similarity">
    <text evidence="2">Belongs to the GOLPH3/VPS74 family.</text>
</comment>
<dbReference type="AlphaFoldDB" id="A7TK81"/>
<accession>A7TK81</accession>
<keyword evidence="7" id="KW-1185">Reference proteome</keyword>
<protein>
    <submittedName>
        <fullName evidence="6">Uncharacterized protein</fullName>
    </submittedName>
</protein>
<dbReference type="GO" id="GO:0031985">
    <property type="term" value="C:Golgi cisterna"/>
    <property type="evidence" value="ECO:0007669"/>
    <property type="project" value="TreeGrafter"/>
</dbReference>
<dbReference type="InterPro" id="IPR038261">
    <property type="entry name" value="GPP34-like_sf"/>
</dbReference>
<dbReference type="GO" id="GO:0043001">
    <property type="term" value="P:Golgi to plasma membrane protein transport"/>
    <property type="evidence" value="ECO:0007669"/>
    <property type="project" value="TreeGrafter"/>
</dbReference>
<dbReference type="HOGENOM" id="CLU_036311_1_1_1"/>
<evidence type="ECO:0000256" key="4">
    <source>
        <dbReference type="ARBA" id="ARBA00023121"/>
    </source>
</evidence>
<dbReference type="GO" id="GO:0006890">
    <property type="term" value="P:retrograde vesicle-mediated transport, Golgi to endoplasmic reticulum"/>
    <property type="evidence" value="ECO:0007669"/>
    <property type="project" value="TreeGrafter"/>
</dbReference>
<dbReference type="GeneID" id="5545524"/>
<evidence type="ECO:0000256" key="2">
    <source>
        <dbReference type="ARBA" id="ARBA00007284"/>
    </source>
</evidence>
<proteinExistence type="inferred from homology"/>
<reference evidence="6 7" key="1">
    <citation type="journal article" date="2007" name="Proc. Natl. Acad. Sci. U.S.A.">
        <title>Independent sorting-out of thousands of duplicated gene pairs in two yeast species descended from a whole-genome duplication.</title>
        <authorList>
            <person name="Scannell D.R."/>
            <person name="Frank A.C."/>
            <person name="Conant G.C."/>
            <person name="Byrne K.P."/>
            <person name="Woolfit M."/>
            <person name="Wolfe K.H."/>
        </authorList>
    </citation>
    <scope>NUCLEOTIDE SEQUENCE [LARGE SCALE GENOMIC DNA]</scope>
    <source>
        <strain evidence="7">ATCC 22028 / DSM 70294 / BCRC 21397 / CBS 2163 / NBRC 10782 / NRRL Y-8283 / UCD 57-17</strain>
    </source>
</reference>
<dbReference type="PANTHER" id="PTHR12704">
    <property type="entry name" value="TRANS-GOLGI PROTEIN GMX33"/>
    <property type="match status" value="1"/>
</dbReference>
<evidence type="ECO:0000256" key="3">
    <source>
        <dbReference type="ARBA" id="ARBA00023034"/>
    </source>
</evidence>
<evidence type="ECO:0000256" key="1">
    <source>
        <dbReference type="ARBA" id="ARBA00004255"/>
    </source>
</evidence>
<dbReference type="Proteomes" id="UP000000267">
    <property type="component" value="Unassembled WGS sequence"/>
</dbReference>
<dbReference type="OrthoDB" id="2189106at2759"/>
<dbReference type="GO" id="GO:0070273">
    <property type="term" value="F:phosphatidylinositol-4-phosphate binding"/>
    <property type="evidence" value="ECO:0007669"/>
    <property type="project" value="InterPro"/>
</dbReference>
<dbReference type="OMA" id="SISTWID"/>
<dbReference type="KEGG" id="vpo:Kpol_1062p24"/>
<dbReference type="Gene3D" id="1.10.3630.10">
    <property type="entry name" value="yeast vps74-n-term truncation variant domain like"/>
    <property type="match status" value="1"/>
</dbReference>
<dbReference type="eggNOG" id="KOG3983">
    <property type="taxonomic scope" value="Eukaryota"/>
</dbReference>
<dbReference type="STRING" id="436907.A7TK81"/>
<dbReference type="InterPro" id="IPR008628">
    <property type="entry name" value="GPP34-like"/>
</dbReference>
<dbReference type="EMBL" id="DS480406">
    <property type="protein sequence ID" value="EDO17316.1"/>
    <property type="molecule type" value="Genomic_DNA"/>
</dbReference>
<comment type="subcellular location">
    <subcellularLocation>
        <location evidence="1">Golgi apparatus membrane</location>
        <topology evidence="1">Peripheral membrane protein</topology>
        <orientation evidence="1">Cytoplasmic side</orientation>
    </subcellularLocation>
</comment>
<dbReference type="InParanoid" id="A7TK81"/>
<name>A7TK81_VANPO</name>
<dbReference type="GO" id="GO:0007030">
    <property type="term" value="P:Golgi organization"/>
    <property type="evidence" value="ECO:0007669"/>
    <property type="project" value="TreeGrafter"/>
</dbReference>
<evidence type="ECO:0000256" key="5">
    <source>
        <dbReference type="ARBA" id="ARBA00023136"/>
    </source>
</evidence>
<dbReference type="GO" id="GO:0048194">
    <property type="term" value="P:Golgi vesicle budding"/>
    <property type="evidence" value="ECO:0007669"/>
    <property type="project" value="TreeGrafter"/>
</dbReference>
<dbReference type="GO" id="GO:0005802">
    <property type="term" value="C:trans-Golgi network"/>
    <property type="evidence" value="ECO:0007669"/>
    <property type="project" value="TreeGrafter"/>
</dbReference>
<evidence type="ECO:0000313" key="6">
    <source>
        <dbReference type="EMBL" id="EDO17316.1"/>
    </source>
</evidence>
<dbReference type="PANTHER" id="PTHR12704:SF2">
    <property type="entry name" value="GOLGI PHOSPHOPROTEIN 3 HOMOLOG SAURON"/>
    <property type="match status" value="1"/>
</dbReference>
<dbReference type="GO" id="GO:0000139">
    <property type="term" value="C:Golgi membrane"/>
    <property type="evidence" value="ECO:0007669"/>
    <property type="project" value="UniProtKB-SubCell"/>
</dbReference>
<organism evidence="7">
    <name type="scientific">Vanderwaltozyma polyspora (strain ATCC 22028 / DSM 70294 / BCRC 21397 / CBS 2163 / NBRC 10782 / NRRL Y-8283 / UCD 57-17)</name>
    <name type="common">Kluyveromyces polysporus</name>
    <dbReference type="NCBI Taxonomy" id="436907"/>
    <lineage>
        <taxon>Eukaryota</taxon>
        <taxon>Fungi</taxon>
        <taxon>Dikarya</taxon>
        <taxon>Ascomycota</taxon>
        <taxon>Saccharomycotina</taxon>
        <taxon>Saccharomycetes</taxon>
        <taxon>Saccharomycetales</taxon>
        <taxon>Saccharomycetaceae</taxon>
        <taxon>Vanderwaltozyma</taxon>
    </lineage>
</organism>
<sequence>MEEVVLLGMRDKEGYLSFWNENLSFVLRGCILIELAFRGNIQVIDDPSRKRFDLSDRLIEVVNPKKTGEFLLDETLQMMKSEESQSISTWIDLLSGETWNIFKINLQLKQVRERISKGLVDKGILRTEMKNFFLFDMATHPVEDLKCKEMIKKRILSVLLPQTAVILADEYFPETVQLRCLRTIALILSAYAGSVLENVASDLDYQKKDDLFVRTSEILDQSSVYPFEFDNKSSTNIATNLNQLVENELSKDKNLNLKLETIAGVFEVFLKMDSIV</sequence>
<keyword evidence="5" id="KW-0472">Membrane</keyword>
<dbReference type="PhylomeDB" id="A7TK81"/>
<dbReference type="Pfam" id="PF05719">
    <property type="entry name" value="GPP34"/>
    <property type="match status" value="1"/>
</dbReference>
<dbReference type="GO" id="GO:0005829">
    <property type="term" value="C:cytosol"/>
    <property type="evidence" value="ECO:0007669"/>
    <property type="project" value="TreeGrafter"/>
</dbReference>